<comment type="similarity">
    <text evidence="2">Belongs to the HAD-like hydrolase superfamily. CbbY/CbbZ/Gph/YieH family.</text>
</comment>
<accession>A0ABP5FD98</accession>
<keyword evidence="3" id="KW-0479">Metal-binding</keyword>
<organism evidence="6 7">
    <name type="scientific">Agromyces tropicus</name>
    <dbReference type="NCBI Taxonomy" id="555371"/>
    <lineage>
        <taxon>Bacteria</taxon>
        <taxon>Bacillati</taxon>
        <taxon>Actinomycetota</taxon>
        <taxon>Actinomycetes</taxon>
        <taxon>Micrococcales</taxon>
        <taxon>Microbacteriaceae</taxon>
        <taxon>Agromyces</taxon>
    </lineage>
</organism>
<keyword evidence="7" id="KW-1185">Reference proteome</keyword>
<reference evidence="7" key="1">
    <citation type="journal article" date="2019" name="Int. J. Syst. Evol. Microbiol.">
        <title>The Global Catalogue of Microorganisms (GCM) 10K type strain sequencing project: providing services to taxonomists for standard genome sequencing and annotation.</title>
        <authorList>
            <consortium name="The Broad Institute Genomics Platform"/>
            <consortium name="The Broad Institute Genome Sequencing Center for Infectious Disease"/>
            <person name="Wu L."/>
            <person name="Ma J."/>
        </authorList>
    </citation>
    <scope>NUCLEOTIDE SEQUENCE [LARGE SCALE GENOMIC DNA]</scope>
    <source>
        <strain evidence="7">JCM 15672</strain>
    </source>
</reference>
<name>A0ABP5FD98_9MICO</name>
<evidence type="ECO:0000256" key="3">
    <source>
        <dbReference type="ARBA" id="ARBA00022723"/>
    </source>
</evidence>
<dbReference type="PANTHER" id="PTHR46193:SF10">
    <property type="entry name" value="6-PHOSPHOGLUCONATE PHOSPHATASE"/>
    <property type="match status" value="1"/>
</dbReference>
<gene>
    <name evidence="6" type="ORF">GCM10009819_01630</name>
</gene>
<keyword evidence="4" id="KW-0460">Magnesium</keyword>
<evidence type="ECO:0000313" key="6">
    <source>
        <dbReference type="EMBL" id="GAA2022662.1"/>
    </source>
</evidence>
<dbReference type="InterPro" id="IPR036412">
    <property type="entry name" value="HAD-like_sf"/>
</dbReference>
<evidence type="ECO:0000313" key="7">
    <source>
        <dbReference type="Proteomes" id="UP001501196"/>
    </source>
</evidence>
<dbReference type="Gene3D" id="1.10.150.240">
    <property type="entry name" value="Putative phosphatase, domain 2"/>
    <property type="match status" value="1"/>
</dbReference>
<evidence type="ECO:0000256" key="2">
    <source>
        <dbReference type="ARBA" id="ARBA00006171"/>
    </source>
</evidence>
<evidence type="ECO:0000256" key="5">
    <source>
        <dbReference type="SAM" id="MobiDB-lite"/>
    </source>
</evidence>
<evidence type="ECO:0000256" key="1">
    <source>
        <dbReference type="ARBA" id="ARBA00001946"/>
    </source>
</evidence>
<protein>
    <recommendedName>
        <fullName evidence="8">HAD family hydrolase</fullName>
    </recommendedName>
</protein>
<evidence type="ECO:0008006" key="8">
    <source>
        <dbReference type="Google" id="ProtNLM"/>
    </source>
</evidence>
<dbReference type="Gene3D" id="3.40.50.1000">
    <property type="entry name" value="HAD superfamily/HAD-like"/>
    <property type="match status" value="1"/>
</dbReference>
<feature type="region of interest" description="Disordered" evidence="5">
    <location>
        <begin position="139"/>
        <end position="164"/>
    </location>
</feature>
<comment type="caution">
    <text evidence="6">The sequence shown here is derived from an EMBL/GenBank/DDBJ whole genome shotgun (WGS) entry which is preliminary data.</text>
</comment>
<dbReference type="Proteomes" id="UP001501196">
    <property type="component" value="Unassembled WGS sequence"/>
</dbReference>
<dbReference type="EMBL" id="BAAAPW010000001">
    <property type="protein sequence ID" value="GAA2022662.1"/>
    <property type="molecule type" value="Genomic_DNA"/>
</dbReference>
<dbReference type="PANTHER" id="PTHR46193">
    <property type="entry name" value="6-PHOSPHOGLUCONATE PHOSPHATASE"/>
    <property type="match status" value="1"/>
</dbReference>
<evidence type="ECO:0000256" key="4">
    <source>
        <dbReference type="ARBA" id="ARBA00022842"/>
    </source>
</evidence>
<sequence length="193" mass="21579">MSLRPDVDVFVVFDCDGVLVDSERLVQRAEMQLIAELGWPITIEEVRSEHLGRSTAAVMANIERRIGRSVPADFVRRRDEMLTESFTTELQIVPGVPEALDALDAAGYRSCIASSGSHDRMRLTLGRVGLRERFEGRTSRSSTWTRSSRRSTDSGPADRGPLHPRHGCARLRTRCYPESVLHGLLLLSCRSES</sequence>
<dbReference type="SUPFAM" id="SSF56784">
    <property type="entry name" value="HAD-like"/>
    <property type="match status" value="1"/>
</dbReference>
<dbReference type="InterPro" id="IPR051600">
    <property type="entry name" value="Beta-PGM-like"/>
</dbReference>
<comment type="cofactor">
    <cofactor evidence="1">
        <name>Mg(2+)</name>
        <dbReference type="ChEBI" id="CHEBI:18420"/>
    </cofactor>
</comment>
<proteinExistence type="inferred from homology"/>
<dbReference type="InterPro" id="IPR023214">
    <property type="entry name" value="HAD_sf"/>
</dbReference>
<dbReference type="Pfam" id="PF13419">
    <property type="entry name" value="HAD_2"/>
    <property type="match status" value="1"/>
</dbReference>
<dbReference type="InterPro" id="IPR023198">
    <property type="entry name" value="PGP-like_dom2"/>
</dbReference>
<dbReference type="InterPro" id="IPR041492">
    <property type="entry name" value="HAD_2"/>
</dbReference>